<evidence type="ECO:0000313" key="11">
    <source>
        <dbReference type="Proteomes" id="UP000053989"/>
    </source>
</evidence>
<dbReference type="GO" id="GO:0006364">
    <property type="term" value="P:rRNA processing"/>
    <property type="evidence" value="ECO:0007669"/>
    <property type="project" value="UniProtKB-KW"/>
</dbReference>
<dbReference type="InParanoid" id="A0A0C3EQ25"/>
<dbReference type="STRING" id="1036808.A0A0C3EQ25"/>
<name>A0A0C3EQ25_9AGAM</name>
<sequence length="439" mass="49063">MEITQKEALVSTSHEYASDAECEESGAPGDIGYAHTKNEVVESDILVPDISQVDPNDVLEKLGDVMSIVGNVVIVKGLPSDNVKTLAERALDAETLLVLEDRQVLGYIYETFGPTSQPLYQIKFNQKYPLDTEKVRISREVFHVPQKSKYVFVDQLKKLRGSDASNIHDEEPAEDEQEFSDDEKEAAFKQQRKKRRQQSVASSRQTTPAPSQEQMTDHIFYGSNPYDAHGPYDDDYRTSGPSRQLPLPYDDPYAEPAHEIMDQEPDDSASGRLQSSVERKHFEARGRGRGHRGRGHGREGRGQRGRMQRGRPGRSRSSTASRETSDLNNYYPSSLAPGTPEDAVAEHFAGSAMYASTPWSYQQPGNLQSPNYQLPVQPHINPRFASAFGFTLPANTGQWSSQQGQQVAPYYMAQAQQNWSAPWPRPGEDSTDGDTYSPM</sequence>
<feature type="region of interest" description="Disordered" evidence="9">
    <location>
        <begin position="418"/>
        <end position="439"/>
    </location>
</feature>
<evidence type="ECO:0000256" key="2">
    <source>
        <dbReference type="ARBA" id="ARBA00009801"/>
    </source>
</evidence>
<evidence type="ECO:0000256" key="8">
    <source>
        <dbReference type="ARBA" id="ARBA00023242"/>
    </source>
</evidence>
<reference evidence="10 11" key="1">
    <citation type="submission" date="2014-04" db="EMBL/GenBank/DDBJ databases">
        <authorList>
            <consortium name="DOE Joint Genome Institute"/>
            <person name="Kuo A."/>
            <person name="Kohler A."/>
            <person name="Nagy L.G."/>
            <person name="Floudas D."/>
            <person name="Copeland A."/>
            <person name="Barry K.W."/>
            <person name="Cichocki N."/>
            <person name="Veneault-Fourrey C."/>
            <person name="LaButti K."/>
            <person name="Lindquist E.A."/>
            <person name="Lipzen A."/>
            <person name="Lundell T."/>
            <person name="Morin E."/>
            <person name="Murat C."/>
            <person name="Sun H."/>
            <person name="Tunlid A."/>
            <person name="Henrissat B."/>
            <person name="Grigoriev I.V."/>
            <person name="Hibbett D.S."/>
            <person name="Martin F."/>
            <person name="Nordberg H.P."/>
            <person name="Cantor M.N."/>
            <person name="Hua S.X."/>
        </authorList>
    </citation>
    <scope>NUCLEOTIDE SEQUENCE [LARGE SCALE GENOMIC DNA]</scope>
    <source>
        <strain evidence="10 11">Foug A</strain>
    </source>
</reference>
<dbReference type="EMBL" id="KN822005">
    <property type="protein sequence ID" value="KIM70269.1"/>
    <property type="molecule type" value="Genomic_DNA"/>
</dbReference>
<dbReference type="InterPro" id="IPR009000">
    <property type="entry name" value="Transl_B-barrel_sf"/>
</dbReference>
<feature type="compositionally biased region" description="Basic residues" evidence="9">
    <location>
        <begin position="303"/>
        <end position="314"/>
    </location>
</feature>
<gene>
    <name evidence="10" type="ORF">SCLCIDRAFT_101507</name>
</gene>
<dbReference type="GO" id="GO:0005732">
    <property type="term" value="C:sno(s)RNA-containing ribonucleoprotein complex"/>
    <property type="evidence" value="ECO:0007669"/>
    <property type="project" value="InterPro"/>
</dbReference>
<accession>A0A0C3EQ25</accession>
<keyword evidence="8" id="KW-0539">Nucleus</keyword>
<dbReference type="Gene3D" id="2.40.10.230">
    <property type="entry name" value="Probable tRNA pseudouridine synthase domain"/>
    <property type="match status" value="1"/>
</dbReference>
<evidence type="ECO:0000256" key="9">
    <source>
        <dbReference type="SAM" id="MobiDB-lite"/>
    </source>
</evidence>
<keyword evidence="5" id="KW-0698">rRNA processing</keyword>
<feature type="compositionally biased region" description="Basic and acidic residues" evidence="9">
    <location>
        <begin position="277"/>
        <end position="286"/>
    </location>
</feature>
<dbReference type="GO" id="GO:0000493">
    <property type="term" value="P:box H/ACA snoRNP assembly"/>
    <property type="evidence" value="ECO:0007669"/>
    <property type="project" value="InterPro"/>
</dbReference>
<dbReference type="HOGENOM" id="CLU_022331_0_0_1"/>
<dbReference type="AlphaFoldDB" id="A0A0C3EQ25"/>
<dbReference type="PANTHER" id="PTHR31633:SF1">
    <property type="entry name" value="H_ACA RIBONUCLEOPROTEIN COMPLEX NON-CORE SUBUNIT NAF1"/>
    <property type="match status" value="1"/>
</dbReference>
<evidence type="ECO:0000256" key="6">
    <source>
        <dbReference type="ARBA" id="ARBA00022553"/>
    </source>
</evidence>
<dbReference type="Proteomes" id="UP000053989">
    <property type="component" value="Unassembled WGS sequence"/>
</dbReference>
<organism evidence="10 11">
    <name type="scientific">Scleroderma citrinum Foug A</name>
    <dbReference type="NCBI Taxonomy" id="1036808"/>
    <lineage>
        <taxon>Eukaryota</taxon>
        <taxon>Fungi</taxon>
        <taxon>Dikarya</taxon>
        <taxon>Basidiomycota</taxon>
        <taxon>Agaricomycotina</taxon>
        <taxon>Agaricomycetes</taxon>
        <taxon>Agaricomycetidae</taxon>
        <taxon>Boletales</taxon>
        <taxon>Sclerodermatineae</taxon>
        <taxon>Sclerodermataceae</taxon>
        <taxon>Scleroderma</taxon>
    </lineage>
</organism>
<dbReference type="GO" id="GO:0001522">
    <property type="term" value="P:pseudouridine synthesis"/>
    <property type="evidence" value="ECO:0007669"/>
    <property type="project" value="InterPro"/>
</dbReference>
<dbReference type="InterPro" id="IPR038664">
    <property type="entry name" value="Gar1/Naf1_Cbf5-bd_sf"/>
</dbReference>
<dbReference type="GO" id="GO:0003723">
    <property type="term" value="F:RNA binding"/>
    <property type="evidence" value="ECO:0007669"/>
    <property type="project" value="UniProtKB-KW"/>
</dbReference>
<proteinExistence type="inferred from homology"/>
<dbReference type="SUPFAM" id="SSF50447">
    <property type="entry name" value="Translation proteins"/>
    <property type="match status" value="1"/>
</dbReference>
<feature type="region of interest" description="Disordered" evidence="9">
    <location>
        <begin position="1"/>
        <end position="31"/>
    </location>
</feature>
<dbReference type="InterPro" id="IPR040309">
    <property type="entry name" value="Naf1"/>
</dbReference>
<dbReference type="Pfam" id="PF04410">
    <property type="entry name" value="Gar1"/>
    <property type="match status" value="1"/>
</dbReference>
<evidence type="ECO:0000256" key="7">
    <source>
        <dbReference type="ARBA" id="ARBA00022884"/>
    </source>
</evidence>
<protein>
    <recommendedName>
        <fullName evidence="3">H/ACA ribonucleoprotein complex non-core subunit NAF1</fullName>
    </recommendedName>
</protein>
<evidence type="ECO:0000256" key="1">
    <source>
        <dbReference type="ARBA" id="ARBA00004123"/>
    </source>
</evidence>
<keyword evidence="4" id="KW-0690">Ribosome biogenesis</keyword>
<comment type="similarity">
    <text evidence="2">Belongs to the NAF1 family.</text>
</comment>
<evidence type="ECO:0000256" key="4">
    <source>
        <dbReference type="ARBA" id="ARBA00022517"/>
    </source>
</evidence>
<dbReference type="GO" id="GO:0005634">
    <property type="term" value="C:nucleus"/>
    <property type="evidence" value="ECO:0007669"/>
    <property type="project" value="UniProtKB-SubCell"/>
</dbReference>
<keyword evidence="11" id="KW-1185">Reference proteome</keyword>
<dbReference type="OrthoDB" id="21550at2759"/>
<feature type="compositionally biased region" description="Acidic residues" evidence="9">
    <location>
        <begin position="171"/>
        <end position="184"/>
    </location>
</feature>
<evidence type="ECO:0000256" key="5">
    <source>
        <dbReference type="ARBA" id="ARBA00022552"/>
    </source>
</evidence>
<evidence type="ECO:0000256" key="3">
    <source>
        <dbReference type="ARBA" id="ARBA00021438"/>
    </source>
</evidence>
<reference evidence="11" key="2">
    <citation type="submission" date="2015-01" db="EMBL/GenBank/DDBJ databases">
        <title>Evolutionary Origins and Diversification of the Mycorrhizal Mutualists.</title>
        <authorList>
            <consortium name="DOE Joint Genome Institute"/>
            <consortium name="Mycorrhizal Genomics Consortium"/>
            <person name="Kohler A."/>
            <person name="Kuo A."/>
            <person name="Nagy L.G."/>
            <person name="Floudas D."/>
            <person name="Copeland A."/>
            <person name="Barry K.W."/>
            <person name="Cichocki N."/>
            <person name="Veneault-Fourrey C."/>
            <person name="LaButti K."/>
            <person name="Lindquist E.A."/>
            <person name="Lipzen A."/>
            <person name="Lundell T."/>
            <person name="Morin E."/>
            <person name="Murat C."/>
            <person name="Riley R."/>
            <person name="Ohm R."/>
            <person name="Sun H."/>
            <person name="Tunlid A."/>
            <person name="Henrissat B."/>
            <person name="Grigoriev I.V."/>
            <person name="Hibbett D.S."/>
            <person name="Martin F."/>
        </authorList>
    </citation>
    <scope>NUCLEOTIDE SEQUENCE [LARGE SCALE GENOMIC DNA]</scope>
    <source>
        <strain evidence="11">Foug A</strain>
    </source>
</reference>
<evidence type="ECO:0000313" key="10">
    <source>
        <dbReference type="EMBL" id="KIM70269.1"/>
    </source>
</evidence>
<feature type="region of interest" description="Disordered" evidence="9">
    <location>
        <begin position="163"/>
        <end position="338"/>
    </location>
</feature>
<keyword evidence="7" id="KW-0694">RNA-binding</keyword>
<keyword evidence="6" id="KW-0597">Phosphoprotein</keyword>
<comment type="subcellular location">
    <subcellularLocation>
        <location evidence="1">Nucleus</location>
    </subcellularLocation>
</comment>
<dbReference type="InterPro" id="IPR007504">
    <property type="entry name" value="H/ACA_rnp_Gar1/Naf1"/>
</dbReference>
<dbReference type="PANTHER" id="PTHR31633">
    <property type="entry name" value="H/ACA RIBONUCLEOPROTEIN COMPLEX NON-CORE SUBUNIT NAF1"/>
    <property type="match status" value="1"/>
</dbReference>